<dbReference type="RefSeq" id="WP_094605557.1">
    <property type="nucleotide sequence ID" value="NZ_CP155573.1"/>
</dbReference>
<keyword evidence="1" id="KW-0732">Signal</keyword>
<dbReference type="Gene3D" id="3.40.710.10">
    <property type="entry name" value="DD-peptidase/beta-lactamase superfamily"/>
    <property type="match status" value="1"/>
</dbReference>
<dbReference type="PANTHER" id="PTHR35333">
    <property type="entry name" value="BETA-LACTAMASE"/>
    <property type="match status" value="1"/>
</dbReference>
<evidence type="ECO:0000313" key="3">
    <source>
        <dbReference type="EMBL" id="XFO65185.1"/>
    </source>
</evidence>
<feature type="chain" id="PRO_5045938916" description="Beta-lactamase class A catalytic domain-containing protein" evidence="1">
    <location>
        <begin position="24"/>
        <end position="255"/>
    </location>
</feature>
<name>A0ABZ3IHN4_9FIRM</name>
<sequence length="255" mass="29164">MLKKLIPACTALIIALSVVTASASTALEREITNDLKQFDGQVGVFAKNLKTEKTIKYNQDTVFPTASTSKLIVALATYKYLYPKAPSYKQNEYDQDIDMMIKVSDNNTFEALLNEFDATKKDGFDKVQRDLRLSKTEIHDEQAFKKYSYHSVTTPYEMSKVLESIYKEKYIDKEHVQRLKDDLANTIFHDEIPRYMQVPVFHKVGELDDVLCDVGVVQDGHDPILISFYTRTGDHSYSSDFIATVSAKLYNALRR</sequence>
<protein>
    <recommendedName>
        <fullName evidence="2">Beta-lactamase class A catalytic domain-containing protein</fullName>
    </recommendedName>
</protein>
<dbReference type="Proteomes" id="UP000216752">
    <property type="component" value="Chromosome"/>
</dbReference>
<dbReference type="InterPro" id="IPR000871">
    <property type="entry name" value="Beta-lactam_class-A"/>
</dbReference>
<feature type="signal peptide" evidence="1">
    <location>
        <begin position="1"/>
        <end position="23"/>
    </location>
</feature>
<reference evidence="3" key="1">
    <citation type="submission" date="2024-05" db="EMBL/GenBank/DDBJ databases">
        <title>Isolation and characterization of Sporomusa carbonis sp. nov., a carboxydotrophic hydrogenogen in the genus of Sporomusa isolated from a charcoal burning pile.</title>
        <authorList>
            <person name="Boeer T."/>
            <person name="Rosenbaum F."/>
            <person name="Eysell L."/>
            <person name="Mueller V."/>
            <person name="Daniel R."/>
            <person name="Poehlein A."/>
        </authorList>
    </citation>
    <scope>NUCLEOTIDE SEQUENCE [LARGE SCALE GENOMIC DNA]</scope>
    <source>
        <strain evidence="3">DSM 10669</strain>
    </source>
</reference>
<dbReference type="EMBL" id="CP155573">
    <property type="protein sequence ID" value="XFO65185.1"/>
    <property type="molecule type" value="Genomic_DNA"/>
</dbReference>
<proteinExistence type="predicted"/>
<dbReference type="Pfam" id="PF13354">
    <property type="entry name" value="Beta-lactamase2"/>
    <property type="match status" value="2"/>
</dbReference>
<evidence type="ECO:0000256" key="1">
    <source>
        <dbReference type="SAM" id="SignalP"/>
    </source>
</evidence>
<dbReference type="PANTHER" id="PTHR35333:SF3">
    <property type="entry name" value="BETA-LACTAMASE-TYPE TRANSPEPTIDASE FOLD CONTAINING PROTEIN"/>
    <property type="match status" value="1"/>
</dbReference>
<dbReference type="InterPro" id="IPR045155">
    <property type="entry name" value="Beta-lactam_cat"/>
</dbReference>
<gene>
    <name evidence="3" type="ORF">SPSIL_012940</name>
</gene>
<dbReference type="InterPro" id="IPR012338">
    <property type="entry name" value="Beta-lactam/transpept-like"/>
</dbReference>
<evidence type="ECO:0000313" key="4">
    <source>
        <dbReference type="Proteomes" id="UP000216752"/>
    </source>
</evidence>
<dbReference type="SUPFAM" id="SSF56601">
    <property type="entry name" value="beta-lactamase/transpeptidase-like"/>
    <property type="match status" value="1"/>
</dbReference>
<feature type="domain" description="Beta-lactamase class A catalytic" evidence="2">
    <location>
        <begin position="43"/>
        <end position="80"/>
    </location>
</feature>
<keyword evidence="4" id="KW-1185">Reference proteome</keyword>
<accession>A0ABZ3IHN4</accession>
<feature type="domain" description="Beta-lactamase class A catalytic" evidence="2">
    <location>
        <begin position="97"/>
        <end position="226"/>
    </location>
</feature>
<organism evidence="3 4">
    <name type="scientific">Sporomusa silvacetica DSM 10669</name>
    <dbReference type="NCBI Taxonomy" id="1123289"/>
    <lineage>
        <taxon>Bacteria</taxon>
        <taxon>Bacillati</taxon>
        <taxon>Bacillota</taxon>
        <taxon>Negativicutes</taxon>
        <taxon>Selenomonadales</taxon>
        <taxon>Sporomusaceae</taxon>
        <taxon>Sporomusa</taxon>
    </lineage>
</organism>
<evidence type="ECO:0000259" key="2">
    <source>
        <dbReference type="Pfam" id="PF13354"/>
    </source>
</evidence>